<keyword evidence="4" id="KW-1185">Reference proteome</keyword>
<organism evidence="3 4">
    <name type="scientific">Penicillium canariense</name>
    <dbReference type="NCBI Taxonomy" id="189055"/>
    <lineage>
        <taxon>Eukaryota</taxon>
        <taxon>Fungi</taxon>
        <taxon>Dikarya</taxon>
        <taxon>Ascomycota</taxon>
        <taxon>Pezizomycotina</taxon>
        <taxon>Eurotiomycetes</taxon>
        <taxon>Eurotiomycetidae</taxon>
        <taxon>Eurotiales</taxon>
        <taxon>Aspergillaceae</taxon>
        <taxon>Penicillium</taxon>
    </lineage>
</organism>
<dbReference type="OrthoDB" id="4338954at2759"/>
<gene>
    <name evidence="3" type="ORF">N7482_005063</name>
</gene>
<sequence>MPQYALPGANQPHKTHPTGPSLKPRHGRWYIPVVAAIGLGFAGYNYYQEARSRREFAMAEEEKRLARNQQLMDAYGNKDSIHDVQHALDTYRAR</sequence>
<keyword evidence="2" id="KW-0812">Transmembrane</keyword>
<evidence type="ECO:0000256" key="2">
    <source>
        <dbReference type="SAM" id="Phobius"/>
    </source>
</evidence>
<reference evidence="3" key="2">
    <citation type="journal article" date="2023" name="IMA Fungus">
        <title>Comparative genomic study of the Penicillium genus elucidates a diverse pangenome and 15 lateral gene transfer events.</title>
        <authorList>
            <person name="Petersen C."/>
            <person name="Sorensen T."/>
            <person name="Nielsen M.R."/>
            <person name="Sondergaard T.E."/>
            <person name="Sorensen J.L."/>
            <person name="Fitzpatrick D.A."/>
            <person name="Frisvad J.C."/>
            <person name="Nielsen K.L."/>
        </authorList>
    </citation>
    <scope>NUCLEOTIDE SEQUENCE</scope>
    <source>
        <strain evidence="3">IBT 26290</strain>
    </source>
</reference>
<dbReference type="Proteomes" id="UP001149163">
    <property type="component" value="Unassembled WGS sequence"/>
</dbReference>
<keyword evidence="2" id="KW-1133">Transmembrane helix</keyword>
<accession>A0A9W9I5W7</accession>
<name>A0A9W9I5W7_9EURO</name>
<keyword evidence="2" id="KW-0472">Membrane</keyword>
<comment type="caution">
    <text evidence="3">The sequence shown here is derived from an EMBL/GenBank/DDBJ whole genome shotgun (WGS) entry which is preliminary data.</text>
</comment>
<dbReference type="GeneID" id="81426364"/>
<dbReference type="AlphaFoldDB" id="A0A9W9I5W7"/>
<feature type="region of interest" description="Disordered" evidence="1">
    <location>
        <begin position="1"/>
        <end position="24"/>
    </location>
</feature>
<dbReference type="RefSeq" id="XP_056542743.1">
    <property type="nucleotide sequence ID" value="XM_056687188.1"/>
</dbReference>
<protein>
    <submittedName>
        <fullName evidence="3">Uncharacterized protein</fullName>
    </submittedName>
</protein>
<evidence type="ECO:0000313" key="4">
    <source>
        <dbReference type="Proteomes" id="UP001149163"/>
    </source>
</evidence>
<dbReference type="EMBL" id="JAPQKN010000003">
    <property type="protein sequence ID" value="KAJ5166282.1"/>
    <property type="molecule type" value="Genomic_DNA"/>
</dbReference>
<feature type="transmembrane region" description="Helical" evidence="2">
    <location>
        <begin position="29"/>
        <end position="47"/>
    </location>
</feature>
<evidence type="ECO:0000256" key="1">
    <source>
        <dbReference type="SAM" id="MobiDB-lite"/>
    </source>
</evidence>
<reference evidence="3" key="1">
    <citation type="submission" date="2022-11" db="EMBL/GenBank/DDBJ databases">
        <authorList>
            <person name="Petersen C."/>
        </authorList>
    </citation>
    <scope>NUCLEOTIDE SEQUENCE</scope>
    <source>
        <strain evidence="3">IBT 26290</strain>
    </source>
</reference>
<evidence type="ECO:0000313" key="3">
    <source>
        <dbReference type="EMBL" id="KAJ5166282.1"/>
    </source>
</evidence>
<proteinExistence type="predicted"/>